<keyword evidence="1" id="KW-0862">Zinc</keyword>
<evidence type="ECO:0000259" key="3">
    <source>
        <dbReference type="PROSITE" id="PS50158"/>
    </source>
</evidence>
<dbReference type="SUPFAM" id="SSF57756">
    <property type="entry name" value="Retrovirus zinc finger-like domains"/>
    <property type="match status" value="1"/>
</dbReference>
<evidence type="ECO:0000313" key="5">
    <source>
        <dbReference type="Proteomes" id="UP001219518"/>
    </source>
</evidence>
<dbReference type="Gene3D" id="4.10.60.10">
    <property type="entry name" value="Zinc finger, CCHC-type"/>
    <property type="match status" value="1"/>
</dbReference>
<comment type="caution">
    <text evidence="4">The sequence shown here is derived from an EMBL/GenBank/DDBJ whole genome shotgun (WGS) entry which is preliminary data.</text>
</comment>
<reference evidence="4" key="2">
    <citation type="journal article" date="2023" name="BMC Genomics">
        <title>Pest status, molecular evolution, and epigenetic factors derived from the genome assembly of Frankliniella fusca, a thysanopteran phytovirus vector.</title>
        <authorList>
            <person name="Catto M.A."/>
            <person name="Labadie P.E."/>
            <person name="Jacobson A.L."/>
            <person name="Kennedy G.G."/>
            <person name="Srinivasan R."/>
            <person name="Hunt B.G."/>
        </authorList>
    </citation>
    <scope>NUCLEOTIDE SEQUENCE</scope>
    <source>
        <strain evidence="4">PL_HMW_Pooled</strain>
    </source>
</reference>
<evidence type="ECO:0000313" key="4">
    <source>
        <dbReference type="EMBL" id="KAK3907158.1"/>
    </source>
</evidence>
<evidence type="ECO:0000256" key="1">
    <source>
        <dbReference type="PROSITE-ProRule" id="PRU00047"/>
    </source>
</evidence>
<keyword evidence="5" id="KW-1185">Reference proteome</keyword>
<feature type="compositionally biased region" description="Low complexity" evidence="2">
    <location>
        <begin position="156"/>
        <end position="183"/>
    </location>
</feature>
<feature type="region of interest" description="Disordered" evidence="2">
    <location>
        <begin position="156"/>
        <end position="195"/>
    </location>
</feature>
<feature type="domain" description="CCHC-type" evidence="3">
    <location>
        <begin position="418"/>
        <end position="431"/>
    </location>
</feature>
<gene>
    <name evidence="4" type="ORF">KUF71_000078</name>
</gene>
<protein>
    <submittedName>
        <fullName evidence="4">Activity-regulated cytoskeleton associated protein 1</fullName>
    </submittedName>
</protein>
<keyword evidence="1" id="KW-0863">Zinc-finger</keyword>
<feature type="region of interest" description="Disordered" evidence="2">
    <location>
        <begin position="460"/>
        <end position="482"/>
    </location>
</feature>
<feature type="compositionally biased region" description="Pro residues" evidence="2">
    <location>
        <begin position="471"/>
        <end position="482"/>
    </location>
</feature>
<feature type="compositionally biased region" description="Basic and acidic residues" evidence="2">
    <location>
        <begin position="184"/>
        <end position="195"/>
    </location>
</feature>
<dbReference type="InterPro" id="IPR036875">
    <property type="entry name" value="Znf_CCHC_sf"/>
</dbReference>
<dbReference type="PROSITE" id="PS50158">
    <property type="entry name" value="ZF_CCHC"/>
    <property type="match status" value="1"/>
</dbReference>
<dbReference type="SMART" id="SM00343">
    <property type="entry name" value="ZnF_C2HC"/>
    <property type="match status" value="2"/>
</dbReference>
<keyword evidence="1" id="KW-0479">Metal-binding</keyword>
<dbReference type="InterPro" id="IPR001878">
    <property type="entry name" value="Znf_CCHC"/>
</dbReference>
<dbReference type="GO" id="GO:0008270">
    <property type="term" value="F:zinc ion binding"/>
    <property type="evidence" value="ECO:0007669"/>
    <property type="project" value="UniProtKB-KW"/>
</dbReference>
<name>A0AAE1L4X1_9NEOP</name>
<accession>A0AAE1L4X1</accession>
<dbReference type="AlphaFoldDB" id="A0AAE1L4X1"/>
<dbReference type="EMBL" id="JAHWGI010000001">
    <property type="protein sequence ID" value="KAK3907158.1"/>
    <property type="molecule type" value="Genomic_DNA"/>
</dbReference>
<dbReference type="GO" id="GO:0003676">
    <property type="term" value="F:nucleic acid binding"/>
    <property type="evidence" value="ECO:0007669"/>
    <property type="project" value="InterPro"/>
</dbReference>
<reference evidence="4" key="1">
    <citation type="submission" date="2021-07" db="EMBL/GenBank/DDBJ databases">
        <authorList>
            <person name="Catto M.A."/>
            <person name="Jacobson A."/>
            <person name="Kennedy G."/>
            <person name="Labadie P."/>
            <person name="Hunt B.G."/>
            <person name="Srinivasan R."/>
        </authorList>
    </citation>
    <scope>NUCLEOTIDE SEQUENCE</scope>
    <source>
        <strain evidence="4">PL_HMW_Pooled</strain>
        <tissue evidence="4">Head</tissue>
    </source>
</reference>
<organism evidence="4 5">
    <name type="scientific">Frankliniella fusca</name>
    <dbReference type="NCBI Taxonomy" id="407009"/>
    <lineage>
        <taxon>Eukaryota</taxon>
        <taxon>Metazoa</taxon>
        <taxon>Ecdysozoa</taxon>
        <taxon>Arthropoda</taxon>
        <taxon>Hexapoda</taxon>
        <taxon>Insecta</taxon>
        <taxon>Pterygota</taxon>
        <taxon>Neoptera</taxon>
        <taxon>Paraneoptera</taxon>
        <taxon>Thysanoptera</taxon>
        <taxon>Terebrantia</taxon>
        <taxon>Thripoidea</taxon>
        <taxon>Thripidae</taxon>
        <taxon>Frankliniella</taxon>
    </lineage>
</organism>
<dbReference type="Proteomes" id="UP001219518">
    <property type="component" value="Unassembled WGS sequence"/>
</dbReference>
<proteinExistence type="predicted"/>
<sequence length="482" mass="54355">MAYTNRLRSDELRHECGVRGQVQDDGVTVEVMRRVLARLRAEEAEGVEHPDALLPVNVEEELGVLDSKMIEVTTSIEVLALEADDSTASRVRALLSHCNRRLSRLLANCDTDRRGRVKELMVALREAVHKFRLAGEGAVYNASSVPSVSSVHSVHTVPSSSSSSVSTVRSASSVSTVPSSHSSPKPDKPPKKEKANLKQVDFQKWGVTFSGAENVSVLSFILDAEEKAESHGVEKRYLYKGASEFFTGRAKTWYRTVKSSVSSWEELKNFLRAEFLPVDYCDNLWEEVRGRLQGEQEPIGCYIANMLSLFERLSLMGPIDEEVKLNIISKNLAPFYVKGLVNVKILSIPHLKMLGRDLENAKFRVERYDNSRRTPLMEPEFAYKGRQRRVLVHEVNVEEPEVAPLRTEPLRPRPRAVCWRCSTPGHIFRDCQAKGDFPLFCWGCGRKEVVKANCPVCRERKDKKGGEENPPLNPPNPKVNEW</sequence>
<evidence type="ECO:0000256" key="2">
    <source>
        <dbReference type="SAM" id="MobiDB-lite"/>
    </source>
</evidence>